<gene>
    <name evidence="2" type="ORF">HINF_LOCUS26477</name>
</gene>
<keyword evidence="3" id="KW-1185">Reference proteome</keyword>
<dbReference type="EMBL" id="CAXDID020000080">
    <property type="protein sequence ID" value="CAL6018451.1"/>
    <property type="molecule type" value="Genomic_DNA"/>
</dbReference>
<organism evidence="2 3">
    <name type="scientific">Hexamita inflata</name>
    <dbReference type="NCBI Taxonomy" id="28002"/>
    <lineage>
        <taxon>Eukaryota</taxon>
        <taxon>Metamonada</taxon>
        <taxon>Diplomonadida</taxon>
        <taxon>Hexamitidae</taxon>
        <taxon>Hexamitinae</taxon>
        <taxon>Hexamita</taxon>
    </lineage>
</organism>
<evidence type="ECO:0000256" key="1">
    <source>
        <dbReference type="SAM" id="SignalP"/>
    </source>
</evidence>
<evidence type="ECO:0000313" key="3">
    <source>
        <dbReference type="Proteomes" id="UP001642409"/>
    </source>
</evidence>
<accession>A0ABP1IKZ2</accession>
<protein>
    <submittedName>
        <fullName evidence="2">Hypothetical_protein</fullName>
    </submittedName>
</protein>
<name>A0ABP1IKZ2_9EUKA</name>
<sequence>MNPPAFVLHLIVMFTALSAENAMNESDQSWPTNALMCDVIPKVVFWTVLFEIYMFQRAKPIIPPAYTFVSMRLFIIQLNEITTKELHTPINPPVYDSELMLLLQTVQLDMVQFGELCDATRADTHVMALSNTLIDSVTCYMFVQMHDEVVCPIVPKQLKTSALWRLIRIFDCWNCRIPSKTPITPNTLNDVKLLIIWAKQTRWIITRVVGSLVIPSRRPKF</sequence>
<dbReference type="Proteomes" id="UP001642409">
    <property type="component" value="Unassembled WGS sequence"/>
</dbReference>
<comment type="caution">
    <text evidence="2">The sequence shown here is derived from an EMBL/GenBank/DDBJ whole genome shotgun (WGS) entry which is preliminary data.</text>
</comment>
<feature type="chain" id="PRO_5045194722" evidence="1">
    <location>
        <begin position="20"/>
        <end position="221"/>
    </location>
</feature>
<evidence type="ECO:0000313" key="2">
    <source>
        <dbReference type="EMBL" id="CAL6018451.1"/>
    </source>
</evidence>
<proteinExistence type="predicted"/>
<feature type="signal peptide" evidence="1">
    <location>
        <begin position="1"/>
        <end position="19"/>
    </location>
</feature>
<keyword evidence="1" id="KW-0732">Signal</keyword>
<reference evidence="2 3" key="1">
    <citation type="submission" date="2024-07" db="EMBL/GenBank/DDBJ databases">
        <authorList>
            <person name="Akdeniz Z."/>
        </authorList>
    </citation>
    <scope>NUCLEOTIDE SEQUENCE [LARGE SCALE GENOMIC DNA]</scope>
</reference>